<dbReference type="Pfam" id="PF08327">
    <property type="entry name" value="AHSA1"/>
    <property type="match status" value="1"/>
</dbReference>
<comment type="similarity">
    <text evidence="1">Belongs to the AHA1 family.</text>
</comment>
<name>A0A517VTW6_9PLAN</name>
<dbReference type="CDD" id="cd07814">
    <property type="entry name" value="SRPBCC_CalC_Aha1-like"/>
    <property type="match status" value="1"/>
</dbReference>
<dbReference type="EMBL" id="CP037920">
    <property type="protein sequence ID" value="QDT96454.1"/>
    <property type="molecule type" value="Genomic_DNA"/>
</dbReference>
<dbReference type="Proteomes" id="UP000318704">
    <property type="component" value="Chromosome"/>
</dbReference>
<dbReference type="Gene3D" id="3.30.530.20">
    <property type="match status" value="1"/>
</dbReference>
<proteinExistence type="inferred from homology"/>
<evidence type="ECO:0000313" key="4">
    <source>
        <dbReference type="Proteomes" id="UP000318704"/>
    </source>
</evidence>
<sequence>MNSKPFTCETNLQASPEKVFQALTKDVSQWWTTHADDASSVGTEATFRFGETYNTMCVKKLTPQQTVIWECIVQNHVNDDLSVNDEWVGTTLHWNIEPTNNGCKLSFVHEGLVPELECYEICDAGWSHFILTSLKKYVETGTGEPFTP</sequence>
<accession>A0A517VTW6</accession>
<reference evidence="3 4" key="1">
    <citation type="submission" date="2019-03" db="EMBL/GenBank/DDBJ databases">
        <title>Deep-cultivation of Planctomycetes and their phenomic and genomic characterization uncovers novel biology.</title>
        <authorList>
            <person name="Wiegand S."/>
            <person name="Jogler M."/>
            <person name="Boedeker C."/>
            <person name="Pinto D."/>
            <person name="Vollmers J."/>
            <person name="Rivas-Marin E."/>
            <person name="Kohn T."/>
            <person name="Peeters S.H."/>
            <person name="Heuer A."/>
            <person name="Rast P."/>
            <person name="Oberbeckmann S."/>
            <person name="Bunk B."/>
            <person name="Jeske O."/>
            <person name="Meyerdierks A."/>
            <person name="Storesund J.E."/>
            <person name="Kallscheuer N."/>
            <person name="Luecker S."/>
            <person name="Lage O.M."/>
            <person name="Pohl T."/>
            <person name="Merkel B.J."/>
            <person name="Hornburger P."/>
            <person name="Mueller R.-W."/>
            <person name="Bruemmer F."/>
            <person name="Labrenz M."/>
            <person name="Spormann A.M."/>
            <person name="Op den Camp H."/>
            <person name="Overmann J."/>
            <person name="Amann R."/>
            <person name="Jetten M.S.M."/>
            <person name="Mascher T."/>
            <person name="Medema M.H."/>
            <person name="Devos D.P."/>
            <person name="Kaster A.-K."/>
            <person name="Ovreas L."/>
            <person name="Rohde M."/>
            <person name="Galperin M.Y."/>
            <person name="Jogler C."/>
        </authorList>
    </citation>
    <scope>NUCLEOTIDE SEQUENCE [LARGE SCALE GENOMIC DNA]</scope>
    <source>
        <strain evidence="3 4">V144</strain>
    </source>
</reference>
<dbReference type="InterPro" id="IPR013538">
    <property type="entry name" value="ASHA1/2-like_C"/>
</dbReference>
<protein>
    <recommendedName>
        <fullName evidence="2">Activator of Hsp90 ATPase homologue 1/2-like C-terminal domain-containing protein</fullName>
    </recommendedName>
</protein>
<evidence type="ECO:0000313" key="3">
    <source>
        <dbReference type="EMBL" id="QDT96454.1"/>
    </source>
</evidence>
<dbReference type="SUPFAM" id="SSF55961">
    <property type="entry name" value="Bet v1-like"/>
    <property type="match status" value="1"/>
</dbReference>
<dbReference type="AlphaFoldDB" id="A0A517VTW6"/>
<dbReference type="KEGG" id="gaw:V144x_19110"/>
<feature type="domain" description="Activator of Hsp90 ATPase homologue 1/2-like C-terminal" evidence="2">
    <location>
        <begin position="14"/>
        <end position="139"/>
    </location>
</feature>
<evidence type="ECO:0000256" key="1">
    <source>
        <dbReference type="ARBA" id="ARBA00006817"/>
    </source>
</evidence>
<evidence type="ECO:0000259" key="2">
    <source>
        <dbReference type="Pfam" id="PF08327"/>
    </source>
</evidence>
<dbReference type="InterPro" id="IPR023393">
    <property type="entry name" value="START-like_dom_sf"/>
</dbReference>
<organism evidence="3 4">
    <name type="scientific">Gimesia aquarii</name>
    <dbReference type="NCBI Taxonomy" id="2527964"/>
    <lineage>
        <taxon>Bacteria</taxon>
        <taxon>Pseudomonadati</taxon>
        <taxon>Planctomycetota</taxon>
        <taxon>Planctomycetia</taxon>
        <taxon>Planctomycetales</taxon>
        <taxon>Planctomycetaceae</taxon>
        <taxon>Gimesia</taxon>
    </lineage>
</organism>
<gene>
    <name evidence="3" type="ORF">V144x_19110</name>
</gene>
<dbReference type="RefSeq" id="WP_144984598.1">
    <property type="nucleotide sequence ID" value="NZ_CP037920.1"/>
</dbReference>